<evidence type="ECO:0000256" key="4">
    <source>
        <dbReference type="ARBA" id="ARBA00022617"/>
    </source>
</evidence>
<gene>
    <name evidence="11" type="ORF">SAY86_026325</name>
</gene>
<sequence>MTMHNVLESVSVHAVLLALGLSVAATLLLRALKRHRKIPLPPSPPSLPVIGHFHLLSPLLHHSLSSLSSKYGPLIYLKLGSLPCVLASTPELAREFLKVNEHKFTSRKHSAAIDYLTYNNSSFAFAPYDAYWKFIKRVIQTELIGPRTLGQFLPVRTKELCYFLGTIHDMCQSGNSKINLTEELLKLTNNTISQMILSMRCSGTNSEADNVGSVIREVSEIFGEFNLSDFVWLCKHVDFQGFRKRFKDLQRRYDSILENIIETREGSRKAKRKELGPAAGSGPVDNQEIKDFLDMMLDIYEDPNSDMKVTRNNVKALILDLFTAATDTSATSLEWSLAELINNPRVLEKARQEIESVVGTTRLVQESDIPSLPYINAIIKETFRLHPPIPIIPRKSTEEAIINGYRIPAGSLLFVNMWAIARDPKVWDRPMEYEPERFLGKSGKESIEIKGHNYELLPFGTGRRGCPGISLAMLQVPVALSTIIQCFDWKPCGPHGQIVQSVDMSERPGLAVPRANDLICRLTPRLESRCCLNLTEELLKLTNNIISQMMLSIRCLGSGSQAEACISVIREVTEIFGTFNMSDFIWLCKKVDFQGFRKRIEDVHRRFDSILENIIDTRELSRKRKRKGAAAGNDEEGIKDFLDMMLDVYEDPNSEMKLTRNHIKALVLDFFTAATDTSAIVLEWSLAELMNHPKVMEKAKQEITNVVGTARLVQESDIPSLPYIQAIIKETFRLHPPVPIISRKSVEDAVINGYRIPAKSLMFINMWAIARDPKVWDRPMEYEPERFLGRSEDESIGIKGHNYELLPFGSGRRGCPGISLAMLEIPVTLAAMIQCFEWESCGPTGEIVQAVDMDERPGLTAPRANDLICLPRPCLDVPRIVSTK</sequence>
<dbReference type="Proteomes" id="UP001346149">
    <property type="component" value="Unassembled WGS sequence"/>
</dbReference>
<evidence type="ECO:0000313" key="11">
    <source>
        <dbReference type="EMBL" id="KAK4765235.1"/>
    </source>
</evidence>
<keyword evidence="6" id="KW-0560">Oxidoreductase</keyword>
<evidence type="ECO:0000256" key="2">
    <source>
        <dbReference type="ARBA" id="ARBA00004370"/>
    </source>
</evidence>
<keyword evidence="7" id="KW-0408">Iron</keyword>
<dbReference type="PRINTS" id="PR00463">
    <property type="entry name" value="EP450I"/>
</dbReference>
<dbReference type="Gene3D" id="1.10.630.10">
    <property type="entry name" value="Cytochrome P450"/>
    <property type="match status" value="2"/>
</dbReference>
<evidence type="ECO:0000256" key="1">
    <source>
        <dbReference type="ARBA" id="ARBA00001971"/>
    </source>
</evidence>
<name>A0AAN7KLE8_TRANT</name>
<organism evidence="11 12">
    <name type="scientific">Trapa natans</name>
    <name type="common">Water chestnut</name>
    <dbReference type="NCBI Taxonomy" id="22666"/>
    <lineage>
        <taxon>Eukaryota</taxon>
        <taxon>Viridiplantae</taxon>
        <taxon>Streptophyta</taxon>
        <taxon>Embryophyta</taxon>
        <taxon>Tracheophyta</taxon>
        <taxon>Spermatophyta</taxon>
        <taxon>Magnoliopsida</taxon>
        <taxon>eudicotyledons</taxon>
        <taxon>Gunneridae</taxon>
        <taxon>Pentapetalae</taxon>
        <taxon>rosids</taxon>
        <taxon>malvids</taxon>
        <taxon>Myrtales</taxon>
        <taxon>Lythraceae</taxon>
        <taxon>Trapa</taxon>
    </lineage>
</organism>
<dbReference type="FunFam" id="1.10.630.10:FF:000019">
    <property type="entry name" value="Cytochrome P450 family protein"/>
    <property type="match status" value="2"/>
</dbReference>
<evidence type="ECO:0000313" key="12">
    <source>
        <dbReference type="Proteomes" id="UP001346149"/>
    </source>
</evidence>
<comment type="caution">
    <text evidence="11">The sequence shown here is derived from an EMBL/GenBank/DDBJ whole genome shotgun (WGS) entry which is preliminary data.</text>
</comment>
<dbReference type="PRINTS" id="PR00385">
    <property type="entry name" value="P450"/>
</dbReference>
<comment type="similarity">
    <text evidence="3">Belongs to the cytochrome P450 family.</text>
</comment>
<comment type="cofactor">
    <cofactor evidence="1">
        <name>heme</name>
        <dbReference type="ChEBI" id="CHEBI:30413"/>
    </cofactor>
</comment>
<evidence type="ECO:0000256" key="8">
    <source>
        <dbReference type="ARBA" id="ARBA00023033"/>
    </source>
</evidence>
<dbReference type="PANTHER" id="PTHR47943">
    <property type="entry name" value="CYTOCHROME P450 93A3-LIKE"/>
    <property type="match status" value="1"/>
</dbReference>
<dbReference type="GO" id="GO:0005506">
    <property type="term" value="F:iron ion binding"/>
    <property type="evidence" value="ECO:0007669"/>
    <property type="project" value="InterPro"/>
</dbReference>
<dbReference type="GO" id="GO:0004497">
    <property type="term" value="F:monooxygenase activity"/>
    <property type="evidence" value="ECO:0007669"/>
    <property type="project" value="UniProtKB-KW"/>
</dbReference>
<keyword evidence="8" id="KW-0503">Monooxygenase</keyword>
<keyword evidence="5" id="KW-0479">Metal-binding</keyword>
<dbReference type="SUPFAM" id="SSF48264">
    <property type="entry name" value="Cytochrome P450"/>
    <property type="match status" value="2"/>
</dbReference>
<dbReference type="PROSITE" id="PS00086">
    <property type="entry name" value="CYTOCHROME_P450"/>
    <property type="match status" value="2"/>
</dbReference>
<keyword evidence="12" id="KW-1185">Reference proteome</keyword>
<evidence type="ECO:0000256" key="7">
    <source>
        <dbReference type="ARBA" id="ARBA00023004"/>
    </source>
</evidence>
<dbReference type="PANTHER" id="PTHR47943:SF8">
    <property type="entry name" value="CYTOCHROME P450"/>
    <property type="match status" value="1"/>
</dbReference>
<evidence type="ECO:0000256" key="9">
    <source>
        <dbReference type="ARBA" id="ARBA00023136"/>
    </source>
</evidence>
<accession>A0AAN7KLE8</accession>
<keyword evidence="10" id="KW-1133">Transmembrane helix</keyword>
<reference evidence="11 12" key="1">
    <citation type="journal article" date="2023" name="Hortic Res">
        <title>Pangenome of water caltrop reveals structural variations and asymmetric subgenome divergence after allopolyploidization.</title>
        <authorList>
            <person name="Zhang X."/>
            <person name="Chen Y."/>
            <person name="Wang L."/>
            <person name="Yuan Y."/>
            <person name="Fang M."/>
            <person name="Shi L."/>
            <person name="Lu R."/>
            <person name="Comes H.P."/>
            <person name="Ma Y."/>
            <person name="Chen Y."/>
            <person name="Huang G."/>
            <person name="Zhou Y."/>
            <person name="Zheng Z."/>
            <person name="Qiu Y."/>
        </authorList>
    </citation>
    <scope>NUCLEOTIDE SEQUENCE [LARGE SCALE GENOMIC DNA]</scope>
    <source>
        <strain evidence="11">F231</strain>
    </source>
</reference>
<evidence type="ECO:0000256" key="6">
    <source>
        <dbReference type="ARBA" id="ARBA00023002"/>
    </source>
</evidence>
<dbReference type="GO" id="GO:0016705">
    <property type="term" value="F:oxidoreductase activity, acting on paired donors, with incorporation or reduction of molecular oxygen"/>
    <property type="evidence" value="ECO:0007669"/>
    <property type="project" value="InterPro"/>
</dbReference>
<evidence type="ECO:0000256" key="5">
    <source>
        <dbReference type="ARBA" id="ARBA00022723"/>
    </source>
</evidence>
<dbReference type="InterPro" id="IPR002401">
    <property type="entry name" value="Cyt_P450_E_grp-I"/>
</dbReference>
<keyword evidence="10" id="KW-0812">Transmembrane</keyword>
<dbReference type="AlphaFoldDB" id="A0AAN7KLE8"/>
<evidence type="ECO:0000256" key="3">
    <source>
        <dbReference type="ARBA" id="ARBA00010617"/>
    </source>
</evidence>
<dbReference type="GO" id="GO:0020037">
    <property type="term" value="F:heme binding"/>
    <property type="evidence" value="ECO:0007669"/>
    <property type="project" value="InterPro"/>
</dbReference>
<evidence type="ECO:0008006" key="13">
    <source>
        <dbReference type="Google" id="ProtNLM"/>
    </source>
</evidence>
<keyword evidence="9 10" id="KW-0472">Membrane</keyword>
<protein>
    <recommendedName>
        <fullName evidence="13">Flavone synthase II</fullName>
    </recommendedName>
</protein>
<comment type="subcellular location">
    <subcellularLocation>
        <location evidence="2">Membrane</location>
    </subcellularLocation>
</comment>
<proteinExistence type="inferred from homology"/>
<dbReference type="InterPro" id="IPR017972">
    <property type="entry name" value="Cyt_P450_CS"/>
</dbReference>
<feature type="transmembrane region" description="Helical" evidence="10">
    <location>
        <begin position="12"/>
        <end position="32"/>
    </location>
</feature>
<dbReference type="InterPro" id="IPR001128">
    <property type="entry name" value="Cyt_P450"/>
</dbReference>
<dbReference type="EMBL" id="JAXQNO010000023">
    <property type="protein sequence ID" value="KAK4765235.1"/>
    <property type="molecule type" value="Genomic_DNA"/>
</dbReference>
<keyword evidence="4" id="KW-0349">Heme</keyword>
<dbReference type="GO" id="GO:0016020">
    <property type="term" value="C:membrane"/>
    <property type="evidence" value="ECO:0007669"/>
    <property type="project" value="UniProtKB-SubCell"/>
</dbReference>
<dbReference type="Pfam" id="PF00067">
    <property type="entry name" value="p450"/>
    <property type="match status" value="2"/>
</dbReference>
<dbReference type="InterPro" id="IPR036396">
    <property type="entry name" value="Cyt_P450_sf"/>
</dbReference>
<evidence type="ECO:0000256" key="10">
    <source>
        <dbReference type="SAM" id="Phobius"/>
    </source>
</evidence>